<dbReference type="Proteomes" id="UP000515180">
    <property type="component" value="Unplaced"/>
</dbReference>
<feature type="compositionally biased region" description="Basic and acidic residues" evidence="2">
    <location>
        <begin position="990"/>
        <end position="1001"/>
    </location>
</feature>
<feature type="region of interest" description="Disordered" evidence="2">
    <location>
        <begin position="1735"/>
        <end position="1766"/>
    </location>
</feature>
<dbReference type="GO" id="GO:0005813">
    <property type="term" value="C:centrosome"/>
    <property type="evidence" value="ECO:0007669"/>
    <property type="project" value="InterPro"/>
</dbReference>
<feature type="compositionally biased region" description="Basic residues" evidence="2">
    <location>
        <begin position="1237"/>
        <end position="1247"/>
    </location>
</feature>
<keyword evidence="3" id="KW-1185">Reference proteome</keyword>
<protein>
    <submittedName>
        <fullName evidence="4">Centrosome-associated protein 350-like isoform X1</fullName>
    </submittedName>
</protein>
<name>A0A6P3V7A4_BOMIM</name>
<feature type="region of interest" description="Disordered" evidence="2">
    <location>
        <begin position="1208"/>
        <end position="1269"/>
    </location>
</feature>
<feature type="compositionally biased region" description="Basic and acidic residues" evidence="2">
    <location>
        <begin position="329"/>
        <end position="339"/>
    </location>
</feature>
<dbReference type="PANTHER" id="PTHR13958:SF3">
    <property type="entry name" value="CAP-GLY DOMAIN-CONTAINING PROTEIN-RELATED"/>
    <property type="match status" value="1"/>
</dbReference>
<proteinExistence type="predicted"/>
<accession>A0A6P3V7A4</accession>
<feature type="compositionally biased region" description="Polar residues" evidence="2">
    <location>
        <begin position="1254"/>
        <end position="1269"/>
    </location>
</feature>
<feature type="coiled-coil region" evidence="1">
    <location>
        <begin position="873"/>
        <end position="933"/>
    </location>
</feature>
<feature type="region of interest" description="Disordered" evidence="2">
    <location>
        <begin position="217"/>
        <end position="271"/>
    </location>
</feature>
<dbReference type="KEGG" id="bim:100748200"/>
<sequence length="3126" mass="357515">MRSSSKKEDTNAKKKYVFFTDPDIIVQRAETSAAQQDYITKQLSKDKPSHVPLQFDLKSLENLSYHSVQPYPFTFISALKRKLALNNGSEVYRKTHELNNKNAAIKSPTILESNSVQNLHEVVQKMDFIRPLKAPDLKISAKKLDFSNRENCASKELISPKFETPTKEFHERGEKPTKSFERVQRRLDFSTSDVSSTINSEVEPLKVPNISISSNLSKKKECIRENSREKENRSKRIRKDESSFSKQDDTVQDFLRRSRSPRHASRKDFSNNVSENTLGIKLKNDRLSFHIPRESDFVPTKPRPKNFATSTAKKVNDKKHRSINTRSLKTRDISLESKNRSYSNESLSERSSKLSDKVTVKESRNMFENFDYKHKDDLHTLKQIDDQKYMFSSESRQVQQHKITCQSQGKTGNVLFKEQSKRFEKVKPSTSKIDGKMYIINSKESESIESVTDSNISVRTQSPITVSTQQMRNKNSEKVAQSINISKSNKATEDSKYTDDSLTQCTSVNTKKEEESFTQSIATTVKQTSNSNESNLNNSILSSALLDPRRISFRDENRSQQEDFCDLITPDMNLMPRSKRKRQFMQNNNIEADFKCSKHNIAKTETEPENISLLHPTALHMQFQAELHLLDSFNESLRQVMDVEKCLYNVKHDQEKELPLQHNQSNDQIKSHFSKSMDERNIDDMEHCNEISRSQKHVATDKAFPTHKVHHITSQTMGNEFDNVNKVTKPVVKAVEVQTQTVNDMATQTDIRPARRNVQNRCSEICGIPYEQEFIGDSEVPHLSLDSVEQFEDLDQIEEISLPSKLRTMSEISLHETTSSIRTETGTEISISTRDLTCSFNKYLDLEIAQLIKDEKQRYDKIEMLFKSREKTLNDRTKKLVKLEEQKRALKDTGQDSRVSSVKKKQRALLLKLQQEKDEMNRLKELHKIASQERKLMLQKQRNMFNPQISTKNILTKLKRSADSQSPRRLSGPMKGYDIRSNSSMSSLVDSDKSQHDRSQTDARLQISENESHFSKIDLPKSNKFTNFIEGSNTSFLRSDKSDEAIQSNVSQEKCLYKTQRDGNISKYEIKSRKFEEKMPKVDVTRLKSHQHSVDPKLISNHSISIPGKYLFEKEKSPDMLEVQQNLNKSISEHIKSESDTLVEELSKKSKPSQVIDNHFQSIVSPRESLKAITTNSEILSEEVSSVSQDTILKTSKSSQVSEDILQTYSKSSKRSSKSIPTDMSKKTQYSSESKSNFKRRSSKCQKSKSSSSILTENILRSKSNSQMSEELVKHHNKRTKMEKEFIQFDKNDETALMDKHTKDKNFKLLTDRIDDYDSKENVFCQKMFDKSVNSYENSFCSQDKNGHNFDETSTKSQISNFAISHHSSGESDRNYSKSVVVRSQDHNLKTSKKLEQILNAREAALTSRKNCVEEWMAWHAKLRNEEDRVARMEQAALKLVTATSNVFSQQERSMCHFIDTTISSDTSDIEGRIELLTEKLAERRIEMSRLKREARKQTKQKLRTLEANLLHQIKKYDTTIYEMRKKLESKKGSSKDNEKLAIESKSLADFKIPEIPLKKLQDMFKSSDLLRSRSESDLFSTKKLPVKDSIKNINLLRDEIIEAKYDRNYSEKTLESSRSMRTLEQASSAKMSTANHRTQSVFDEIISEKIEIDKLGSAAMSSVSDGRSDKNIPCETGQYKDEIRNNQSISEDIRTEINTSKSETDILTQSEAKLSQHDTTIQSDLKEYKSDFDTFSEQSQARTISSQHSEHSHISSRKSSNIQNSNAEINTESVNESLDFSKKVDFLRLNNQNLNEDISSLENELKILSEMMSRFNKKSNEERKYESQNEERSTSKGISEILSVSDKNNEVYDEEIVKEDKSTDVELYEEKGNSDIPQYLTNNTKLESVTNISDNKIITKEDDNVISVMMPQNKISPSRSNIQEIDYKARSKKILNEIEKSIILEHIKATKDDLSRSEMLIENNNLSLHKKDEEVSCDTSVGIRSISEICSKTMQNEECINIMEFETVYSEENVDANIEEDSVNSYNLESHQSLESNKSSSLFSEKSNLAEKSKSSNQCTNINHSSIINVLNIETQSENKNDPSLKQVLQDISKHPIVTEYVNELLKRQISPQLSNSSKQNDSFKEPIDYMEDTVDDSKYQNINDICTASKIEGSELFLNESKEFNDNNKNEISFLQTDMGKPKEISQKSVQGSKHDAFDRALSISNQEVDKNGSQAHEGFINKSFDKDDWTASDSFNIHSAWKNSQSQISKLFSDDSSILSSSKDTFQSTNDSKNQINAITDIEDIENMSLFIPKSESTNIDIYGIKLDETILDSHFESPDNKAKNILNIITKDNDKEQYEEDTVHSIETDDFQKAIYDSVIKILDKVEKSIEDNSTRENVENHVHSIGSKTKIKVTVQEKEKPILSSFTLQDKCLKENKGNTIDTNEEAANRNINEEIIANEVNTETAIRLDVHTKIKDDDNTCLSESKSREIIITELEPGSAESEYLSELEIDAKVELAEEELIEINKSDNKEEIQDKITQEQKSLESIIEQDSSDGEQLDNLVEVTESVLDVIEKETKYFIDSITESEPTSHNKTDIQSVEIQENKIQSNVTPSTIINNVKTVENVEVIVSDVSPNIGDKTFDILKDPEYEDISEESLEVSEIFDKSELQKSAVLRKSSSIPERYEAIQKSGEVLKILDEIAQKFSSSSENDINKLQDNKYISGDNKKSQTEISDTDSIASSKVDNKAIDKHEQPLINNLESQQSKTEALEKENQLIKAVINPNKTEEKEKQEQDVLSESSEGRDTPKGVSEIEMDSPRDHNDSRLDIDVLNDDLLSNSNIENQNADSKNTFHATPIVATSEKDIEIMIDKLKASLKQPGMEADWEAKLLRIEQLQIELEIKKLEAEEVSFYVREIPNKPPPPYTPPGGGARISTSLGSSSPPPAVIPSNIEELTAFTEKATAIIFNAKEAGEDIMSLEAPPEICELTKENDETVKKDRRIYNTFLFDLCKETIAEVYQAEYEKPGPSWTKPNVKTKPTMKIPKTIQELNAYVNKEVATLFGFKTKLQRENMVMRWSRKRRDRVDELLAREAQAEEDEWTKFHHDELAVKNGLTVTILDTLLMETVNVVKVAYAKKRKVMV</sequence>
<feature type="region of interest" description="Disordered" evidence="2">
    <location>
        <begin position="293"/>
        <end position="354"/>
    </location>
</feature>
<evidence type="ECO:0000256" key="1">
    <source>
        <dbReference type="SAM" id="Coils"/>
    </source>
</evidence>
<gene>
    <name evidence="4" type="primary">LOC100748200</name>
</gene>
<dbReference type="OrthoDB" id="306254at2759"/>
<dbReference type="GO" id="GO:0008017">
    <property type="term" value="F:microtubule binding"/>
    <property type="evidence" value="ECO:0007669"/>
    <property type="project" value="InterPro"/>
</dbReference>
<feature type="region of interest" description="Disordered" evidence="2">
    <location>
        <begin position="1818"/>
        <end position="1841"/>
    </location>
</feature>
<dbReference type="PANTHER" id="PTHR13958">
    <property type="entry name" value="CENTROSOME-ASSOCIATED PROTEIN 350"/>
    <property type="match status" value="1"/>
</dbReference>
<keyword evidence="1" id="KW-0175">Coiled coil</keyword>
<evidence type="ECO:0000313" key="4">
    <source>
        <dbReference type="RefSeq" id="XP_012249550.1"/>
    </source>
</evidence>
<feature type="region of interest" description="Disordered" evidence="2">
    <location>
        <begin position="2764"/>
        <end position="2810"/>
    </location>
</feature>
<evidence type="ECO:0000313" key="3">
    <source>
        <dbReference type="Proteomes" id="UP000515180"/>
    </source>
</evidence>
<dbReference type="GeneID" id="100748200"/>
<feature type="compositionally biased region" description="Polar residues" evidence="2">
    <location>
        <begin position="1735"/>
        <end position="1744"/>
    </location>
</feature>
<feature type="compositionally biased region" description="Polar residues" evidence="2">
    <location>
        <begin position="944"/>
        <end position="954"/>
    </location>
</feature>
<dbReference type="RefSeq" id="XP_012249550.1">
    <property type="nucleotide sequence ID" value="XM_012394127.3"/>
</dbReference>
<feature type="compositionally biased region" description="Basic and acidic residues" evidence="2">
    <location>
        <begin position="218"/>
        <end position="249"/>
    </location>
</feature>
<feature type="region of interest" description="Disordered" evidence="2">
    <location>
        <begin position="944"/>
        <end position="1003"/>
    </location>
</feature>
<dbReference type="GO" id="GO:0034453">
    <property type="term" value="P:microtubule anchoring"/>
    <property type="evidence" value="ECO:0007669"/>
    <property type="project" value="InterPro"/>
</dbReference>
<feature type="coiled-coil region" evidence="1">
    <location>
        <begin position="1474"/>
        <end position="1501"/>
    </location>
</feature>
<reference evidence="4" key="1">
    <citation type="submission" date="2025-08" db="UniProtKB">
        <authorList>
            <consortium name="RefSeq"/>
        </authorList>
    </citation>
    <scope>IDENTIFICATION</scope>
</reference>
<feature type="compositionally biased region" description="Basic and acidic residues" evidence="2">
    <location>
        <begin position="1819"/>
        <end position="1835"/>
    </location>
</feature>
<evidence type="ECO:0000256" key="2">
    <source>
        <dbReference type="SAM" id="MobiDB-lite"/>
    </source>
</evidence>
<feature type="compositionally biased region" description="Basic and acidic residues" evidence="2">
    <location>
        <begin position="2801"/>
        <end position="2810"/>
    </location>
</feature>
<dbReference type="InterPro" id="IPR028750">
    <property type="entry name" value="CEP350/CC187"/>
</dbReference>
<feature type="compositionally biased region" description="Basic and acidic residues" evidence="2">
    <location>
        <begin position="2770"/>
        <end position="2779"/>
    </location>
</feature>
<organism evidence="3 4">
    <name type="scientific">Bombus impatiens</name>
    <name type="common">Bumblebee</name>
    <dbReference type="NCBI Taxonomy" id="132113"/>
    <lineage>
        <taxon>Eukaryota</taxon>
        <taxon>Metazoa</taxon>
        <taxon>Ecdysozoa</taxon>
        <taxon>Arthropoda</taxon>
        <taxon>Hexapoda</taxon>
        <taxon>Insecta</taxon>
        <taxon>Pterygota</taxon>
        <taxon>Neoptera</taxon>
        <taxon>Endopterygota</taxon>
        <taxon>Hymenoptera</taxon>
        <taxon>Apocrita</taxon>
        <taxon>Aculeata</taxon>
        <taxon>Apoidea</taxon>
        <taxon>Anthophila</taxon>
        <taxon>Apidae</taxon>
        <taxon>Bombus</taxon>
        <taxon>Pyrobombus</taxon>
    </lineage>
</organism>